<dbReference type="PANTHER" id="PTHR43427">
    <property type="entry name" value="CHLORIDE CHANNEL PROTEIN CLC-E"/>
    <property type="match status" value="1"/>
</dbReference>
<feature type="transmembrane region" description="Helical" evidence="5">
    <location>
        <begin position="25"/>
        <end position="47"/>
    </location>
</feature>
<dbReference type="InterPro" id="IPR001807">
    <property type="entry name" value="ClC"/>
</dbReference>
<dbReference type="PANTHER" id="PTHR43427:SF12">
    <property type="entry name" value="CHLORIDE TRANSPORTER"/>
    <property type="match status" value="1"/>
</dbReference>
<evidence type="ECO:0000313" key="7">
    <source>
        <dbReference type="Proteomes" id="UP000824007"/>
    </source>
</evidence>
<feature type="transmembrane region" description="Helical" evidence="5">
    <location>
        <begin position="352"/>
        <end position="376"/>
    </location>
</feature>
<reference evidence="6" key="1">
    <citation type="journal article" date="2021" name="PeerJ">
        <title>Extensive microbial diversity within the chicken gut microbiome revealed by metagenomics and culture.</title>
        <authorList>
            <person name="Gilroy R."/>
            <person name="Ravi A."/>
            <person name="Getino M."/>
            <person name="Pursley I."/>
            <person name="Horton D.L."/>
            <person name="Alikhan N.F."/>
            <person name="Baker D."/>
            <person name="Gharbi K."/>
            <person name="Hall N."/>
            <person name="Watson M."/>
            <person name="Adriaenssens E.M."/>
            <person name="Foster-Nyarko E."/>
            <person name="Jarju S."/>
            <person name="Secka A."/>
            <person name="Antonio M."/>
            <person name="Oren A."/>
            <person name="Chaudhuri R.R."/>
            <person name="La Ragione R."/>
            <person name="Hildebrand F."/>
            <person name="Pallen M.J."/>
        </authorList>
    </citation>
    <scope>NUCLEOTIDE SEQUENCE</scope>
    <source>
        <strain evidence="6">ChiSxjej3B15-24422</strain>
    </source>
</reference>
<evidence type="ECO:0000256" key="1">
    <source>
        <dbReference type="ARBA" id="ARBA00004141"/>
    </source>
</evidence>
<dbReference type="GO" id="GO:0016020">
    <property type="term" value="C:membrane"/>
    <property type="evidence" value="ECO:0007669"/>
    <property type="project" value="UniProtKB-SubCell"/>
</dbReference>
<organism evidence="6 7">
    <name type="scientific">Candidatus Eisenbergiella pullistercoris</name>
    <dbReference type="NCBI Taxonomy" id="2838555"/>
    <lineage>
        <taxon>Bacteria</taxon>
        <taxon>Bacillati</taxon>
        <taxon>Bacillota</taxon>
        <taxon>Clostridia</taxon>
        <taxon>Lachnospirales</taxon>
        <taxon>Lachnospiraceae</taxon>
        <taxon>Eisenbergiella</taxon>
    </lineage>
</organism>
<protein>
    <submittedName>
        <fullName evidence="6">Chloride channel protein</fullName>
    </submittedName>
</protein>
<name>A0A9D2C4V6_9FIRM</name>
<feature type="transmembrane region" description="Helical" evidence="5">
    <location>
        <begin position="183"/>
        <end position="208"/>
    </location>
</feature>
<keyword evidence="2 5" id="KW-0812">Transmembrane</keyword>
<dbReference type="GO" id="GO:0015108">
    <property type="term" value="F:chloride transmembrane transporter activity"/>
    <property type="evidence" value="ECO:0007669"/>
    <property type="project" value="InterPro"/>
</dbReference>
<feature type="transmembrane region" description="Helical" evidence="5">
    <location>
        <begin position="151"/>
        <end position="171"/>
    </location>
</feature>
<feature type="transmembrane region" description="Helical" evidence="5">
    <location>
        <begin position="229"/>
        <end position="249"/>
    </location>
</feature>
<dbReference type="Proteomes" id="UP000824007">
    <property type="component" value="Unassembled WGS sequence"/>
</dbReference>
<evidence type="ECO:0000256" key="2">
    <source>
        <dbReference type="ARBA" id="ARBA00022692"/>
    </source>
</evidence>
<proteinExistence type="predicted"/>
<dbReference type="InterPro" id="IPR014743">
    <property type="entry name" value="Cl-channel_core"/>
</dbReference>
<dbReference type="SUPFAM" id="SSF81340">
    <property type="entry name" value="Clc chloride channel"/>
    <property type="match status" value="1"/>
</dbReference>
<dbReference type="AlphaFoldDB" id="A0A9D2C4V6"/>
<keyword evidence="4 5" id="KW-0472">Membrane</keyword>
<reference evidence="6" key="2">
    <citation type="submission" date="2021-04" db="EMBL/GenBank/DDBJ databases">
        <authorList>
            <person name="Gilroy R."/>
        </authorList>
    </citation>
    <scope>NUCLEOTIDE SEQUENCE</scope>
    <source>
        <strain evidence="6">ChiSxjej3B15-24422</strain>
    </source>
</reference>
<comment type="caution">
    <text evidence="6">The sequence shown here is derived from an EMBL/GenBank/DDBJ whole genome shotgun (WGS) entry which is preliminary data.</text>
</comment>
<dbReference type="Gene3D" id="1.10.3080.10">
    <property type="entry name" value="Clc chloride channel"/>
    <property type="match status" value="1"/>
</dbReference>
<feature type="transmembrane region" description="Helical" evidence="5">
    <location>
        <begin position="59"/>
        <end position="78"/>
    </location>
</feature>
<feature type="transmembrane region" description="Helical" evidence="5">
    <location>
        <begin position="325"/>
        <end position="345"/>
    </location>
</feature>
<accession>A0A9D2C4V6</accession>
<evidence type="ECO:0000256" key="4">
    <source>
        <dbReference type="ARBA" id="ARBA00023136"/>
    </source>
</evidence>
<feature type="transmembrane region" description="Helical" evidence="5">
    <location>
        <begin position="382"/>
        <end position="401"/>
    </location>
</feature>
<dbReference type="InterPro" id="IPR050368">
    <property type="entry name" value="ClC-type_chloride_channel"/>
</dbReference>
<feature type="transmembrane region" description="Helical" evidence="5">
    <location>
        <begin position="98"/>
        <end position="121"/>
    </location>
</feature>
<sequence length="426" mass="45987">MEALKEAVMHHGKTVAYNIGQYLRWLFLGAVTGLVVGLVAAAFSHCLTLATAFRTAHRFLFLLLPAGGLVIVFLYRTFHYENNHGTDSIIESIHTKVAIPLRMAGLIFVSTVITILFGGSVGRESAALQMGASLGTSVGNLFRLDEKDKKIILMSGMAAAFSALFGTPMTASFFAMEVSSVGIMYYAALVPCICAALIARQTALFLGVETDVFRAPNSIELSLLSGLKVVFLAACCAAVSILFCLMLQLMHMLMARFFKNLYLRVVAGGFLIILLTLLVRSQDYLGTGMDIIEQALAGSALPWAFALKILFTAITIAAGYKGGEIVPSLFIGATFGCFLGPLIGLPASLGAAVGMVALFCGVTNCPVASLLISFELFGFSDAYYFLIAIATSYMLSGYFSLYHTQRITYSKFENRFVDRPTSSWFT</sequence>
<feature type="transmembrane region" description="Helical" evidence="5">
    <location>
        <begin position="300"/>
        <end position="319"/>
    </location>
</feature>
<gene>
    <name evidence="6" type="ORF">H9831_02805</name>
</gene>
<evidence type="ECO:0000256" key="5">
    <source>
        <dbReference type="SAM" id="Phobius"/>
    </source>
</evidence>
<comment type="subcellular location">
    <subcellularLocation>
        <location evidence="1">Membrane</location>
        <topology evidence="1">Multi-pass membrane protein</topology>
    </subcellularLocation>
</comment>
<evidence type="ECO:0000256" key="3">
    <source>
        <dbReference type="ARBA" id="ARBA00022989"/>
    </source>
</evidence>
<feature type="transmembrane region" description="Helical" evidence="5">
    <location>
        <begin position="261"/>
        <end position="279"/>
    </location>
</feature>
<keyword evidence="3 5" id="KW-1133">Transmembrane helix</keyword>
<dbReference type="Pfam" id="PF00654">
    <property type="entry name" value="Voltage_CLC"/>
    <property type="match status" value="1"/>
</dbReference>
<dbReference type="EMBL" id="DXDD01000036">
    <property type="protein sequence ID" value="HIY59602.1"/>
    <property type="molecule type" value="Genomic_DNA"/>
</dbReference>
<evidence type="ECO:0000313" key="6">
    <source>
        <dbReference type="EMBL" id="HIY59602.1"/>
    </source>
</evidence>